<organism evidence="1">
    <name type="scientific">marine sediment metagenome</name>
    <dbReference type="NCBI Taxonomy" id="412755"/>
    <lineage>
        <taxon>unclassified sequences</taxon>
        <taxon>metagenomes</taxon>
        <taxon>ecological metagenomes</taxon>
    </lineage>
</organism>
<proteinExistence type="predicted"/>
<sequence>MSLLKDGEILAALNKAWGNDTVESINDVECGDRAIAEAQRTQTLKAVAEWLLENCGWDGHGNRLIYFDFNNSKDKRQLCNWLAGMFEGKMPGEE</sequence>
<reference evidence="1" key="1">
    <citation type="journal article" date="2015" name="Nature">
        <title>Complex archaea that bridge the gap between prokaryotes and eukaryotes.</title>
        <authorList>
            <person name="Spang A."/>
            <person name="Saw J.H."/>
            <person name="Jorgensen S.L."/>
            <person name="Zaremba-Niedzwiedzka K."/>
            <person name="Martijn J."/>
            <person name="Lind A.E."/>
            <person name="van Eijk R."/>
            <person name="Schleper C."/>
            <person name="Guy L."/>
            <person name="Ettema T.J."/>
        </authorList>
    </citation>
    <scope>NUCLEOTIDE SEQUENCE</scope>
</reference>
<accession>A0A0F9NXM6</accession>
<gene>
    <name evidence="1" type="ORF">LCGC14_0972070</name>
</gene>
<dbReference type="EMBL" id="LAZR01003578">
    <property type="protein sequence ID" value="KKN16822.1"/>
    <property type="molecule type" value="Genomic_DNA"/>
</dbReference>
<name>A0A0F9NXM6_9ZZZZ</name>
<protein>
    <submittedName>
        <fullName evidence="1">Uncharacterized protein</fullName>
    </submittedName>
</protein>
<comment type="caution">
    <text evidence="1">The sequence shown here is derived from an EMBL/GenBank/DDBJ whole genome shotgun (WGS) entry which is preliminary data.</text>
</comment>
<dbReference type="AlphaFoldDB" id="A0A0F9NXM6"/>
<evidence type="ECO:0000313" key="1">
    <source>
        <dbReference type="EMBL" id="KKN16822.1"/>
    </source>
</evidence>